<keyword evidence="1" id="KW-1185">Reference proteome</keyword>
<gene>
    <name evidence="2" type="primary">LOC103522811</name>
</gene>
<dbReference type="InterPro" id="IPR012340">
    <property type="entry name" value="NA-bd_OB-fold"/>
</dbReference>
<dbReference type="Gene3D" id="2.40.50.140">
    <property type="entry name" value="Nucleic acid-binding proteins"/>
    <property type="match status" value="2"/>
</dbReference>
<protein>
    <submittedName>
        <fullName evidence="2">Replication protein A 70 kDa DNA-binding subunit-like</fullName>
    </submittedName>
</protein>
<dbReference type="PaxDb" id="121845-A0A1S3DQW6"/>
<sequence length="104" mass="11315">GKTLSLSMSSVLSLNPDIPECHKLQGWFSTQTNTRFEPVSQRTGGMGGGAAGNLLLMREIQDQQLGMGDKADYCSVRGIIQVFRGSNTTYKACPSQDCNKKVRT</sequence>
<evidence type="ECO:0000313" key="2">
    <source>
        <dbReference type="RefSeq" id="XP_008486124.1"/>
    </source>
</evidence>
<organism evidence="1 2">
    <name type="scientific">Diaphorina citri</name>
    <name type="common">Asian citrus psyllid</name>
    <dbReference type="NCBI Taxonomy" id="121845"/>
    <lineage>
        <taxon>Eukaryota</taxon>
        <taxon>Metazoa</taxon>
        <taxon>Ecdysozoa</taxon>
        <taxon>Arthropoda</taxon>
        <taxon>Hexapoda</taxon>
        <taxon>Insecta</taxon>
        <taxon>Pterygota</taxon>
        <taxon>Neoptera</taxon>
        <taxon>Paraneoptera</taxon>
        <taxon>Hemiptera</taxon>
        <taxon>Sternorrhyncha</taxon>
        <taxon>Psylloidea</taxon>
        <taxon>Psyllidae</taxon>
        <taxon>Diaphorininae</taxon>
        <taxon>Diaphorina</taxon>
    </lineage>
</organism>
<dbReference type="Proteomes" id="UP000079169">
    <property type="component" value="Unplaced"/>
</dbReference>
<dbReference type="KEGG" id="dci:103522811"/>
<name>A0A1S3DQW6_DIACI</name>
<feature type="non-terminal residue" evidence="2">
    <location>
        <position position="1"/>
    </location>
</feature>
<proteinExistence type="predicted"/>
<dbReference type="RefSeq" id="XP_008486124.1">
    <property type="nucleotide sequence ID" value="XM_008487902.1"/>
</dbReference>
<dbReference type="AlphaFoldDB" id="A0A1S3DQW6"/>
<evidence type="ECO:0000313" key="1">
    <source>
        <dbReference type="Proteomes" id="UP000079169"/>
    </source>
</evidence>
<accession>A0A1S3DQW6</accession>
<dbReference type="SUPFAM" id="SSF50249">
    <property type="entry name" value="Nucleic acid-binding proteins"/>
    <property type="match status" value="1"/>
</dbReference>
<reference evidence="2" key="1">
    <citation type="submission" date="2025-08" db="UniProtKB">
        <authorList>
            <consortium name="RefSeq"/>
        </authorList>
    </citation>
    <scope>IDENTIFICATION</scope>
</reference>
<dbReference type="STRING" id="121845.A0A1S3DQW6"/>
<dbReference type="GeneID" id="103522811"/>